<evidence type="ECO:0000256" key="1">
    <source>
        <dbReference type="SAM" id="Phobius"/>
    </source>
</evidence>
<dbReference type="RefSeq" id="WP_039001384.1">
    <property type="nucleotide sequence ID" value="NZ_CP014327.1"/>
</dbReference>
<keyword evidence="3" id="KW-1185">Reference proteome</keyword>
<keyword evidence="1" id="KW-0812">Transmembrane</keyword>
<evidence type="ECO:0000313" key="3">
    <source>
        <dbReference type="Proteomes" id="UP000070371"/>
    </source>
</evidence>
<proteinExistence type="predicted"/>
<keyword evidence="1" id="KW-1133">Transmembrane helix</keyword>
<organism evidence="2 3">
    <name type="scientific">Falsihalocynthiibacter arcticus</name>
    <dbReference type="NCBI Taxonomy" id="1579316"/>
    <lineage>
        <taxon>Bacteria</taxon>
        <taxon>Pseudomonadati</taxon>
        <taxon>Pseudomonadota</taxon>
        <taxon>Alphaproteobacteria</taxon>
        <taxon>Rhodobacterales</taxon>
        <taxon>Roseobacteraceae</taxon>
        <taxon>Falsihalocynthiibacter</taxon>
    </lineage>
</organism>
<feature type="transmembrane region" description="Helical" evidence="1">
    <location>
        <begin position="152"/>
        <end position="171"/>
    </location>
</feature>
<dbReference type="AlphaFoldDB" id="A0A126UZK1"/>
<dbReference type="EMBL" id="CP014327">
    <property type="protein sequence ID" value="AML51470.1"/>
    <property type="molecule type" value="Genomic_DNA"/>
</dbReference>
<evidence type="ECO:0000313" key="2">
    <source>
        <dbReference type="EMBL" id="AML51470.1"/>
    </source>
</evidence>
<gene>
    <name evidence="2" type="ORF">RC74_09560</name>
</gene>
<sequence>MAFPPSKASKRNFVEQQPNSFTVSNFEKSADQLPYNSNLEKIYEEIENEITGGNVLKGLWAKCLVDANQDQNTAKTNYFKLRLLQRLTELKAKDDARIQAALEVERIKETALEAIRKEEEAAKIRQEEADAIARRVTDKQDVMRAKKIMFKLYAGFVAFVFVVFIVIFALSRLTEADW</sequence>
<protein>
    <submittedName>
        <fullName evidence="2">Uncharacterized protein</fullName>
    </submittedName>
</protein>
<name>A0A126UZK1_9RHOB</name>
<reference evidence="2 3" key="1">
    <citation type="submission" date="2016-02" db="EMBL/GenBank/DDBJ databases">
        <title>Complete genome sequence of Halocynthiibacter arcticus PAMC 20958t from arctic marine sediment.</title>
        <authorList>
            <person name="Lee Y.M."/>
            <person name="Baek K."/>
            <person name="Lee H.K."/>
            <person name="Shin S.C."/>
        </authorList>
    </citation>
    <scope>NUCLEOTIDE SEQUENCE [LARGE SCALE GENOMIC DNA]</scope>
    <source>
        <strain evidence="2">PAMC 20958</strain>
    </source>
</reference>
<dbReference type="KEGG" id="hat:RC74_09560"/>
<dbReference type="Proteomes" id="UP000070371">
    <property type="component" value="Chromosome"/>
</dbReference>
<dbReference type="STRING" id="1579316.RC74_09560"/>
<keyword evidence="1" id="KW-0472">Membrane</keyword>
<accession>A0A126UZK1</accession>